<accession>F4SA75</accession>
<dbReference type="GeneID" id="18937321"/>
<sequence length="230" mass="25346">MRSGVLITATLPVTSVSTRRTPGVLGWHQAETVLVLGQADGHLDFERMAAITFCSDESVLQRDTTYTITGQFGQDPTTKRPMLRHNAMSQVDVGPFASSLDNLAGRAHLSAIGQVKSVHFEEGTRMGMPWNAVVVVKHDYVDPLTAGPRQNHFRHYTPLPSYWGELDVGVTVCINASLIGKDKETSSFVAQAVAYLWFKRHAATSASSARPQSVLFRHWLNEPLGYRAQP</sequence>
<proteinExistence type="predicted"/>
<reference evidence="2" key="1">
    <citation type="journal article" date="2011" name="Proc. Natl. Acad. Sci. U.S.A.">
        <title>Obligate biotrophy features unraveled by the genomic analysis of rust fungi.</title>
        <authorList>
            <person name="Duplessis S."/>
            <person name="Cuomo C.A."/>
            <person name="Lin Y.-C."/>
            <person name="Aerts A."/>
            <person name="Tisserant E."/>
            <person name="Veneault-Fourrey C."/>
            <person name="Joly D.L."/>
            <person name="Hacquard S."/>
            <person name="Amselem J."/>
            <person name="Cantarel B.L."/>
            <person name="Chiu R."/>
            <person name="Coutinho P.M."/>
            <person name="Feau N."/>
            <person name="Field M."/>
            <person name="Frey P."/>
            <person name="Gelhaye E."/>
            <person name="Goldberg J."/>
            <person name="Grabherr M.G."/>
            <person name="Kodira C.D."/>
            <person name="Kohler A."/>
            <person name="Kuees U."/>
            <person name="Lindquist E.A."/>
            <person name="Lucas S.M."/>
            <person name="Mago R."/>
            <person name="Mauceli E."/>
            <person name="Morin E."/>
            <person name="Murat C."/>
            <person name="Pangilinan J.L."/>
            <person name="Park R."/>
            <person name="Pearson M."/>
            <person name="Quesneville H."/>
            <person name="Rouhier N."/>
            <person name="Sakthikumar S."/>
            <person name="Salamov A.A."/>
            <person name="Schmutz J."/>
            <person name="Selles B."/>
            <person name="Shapiro H."/>
            <person name="Tanguay P."/>
            <person name="Tuskan G.A."/>
            <person name="Henrissat B."/>
            <person name="Van de Peer Y."/>
            <person name="Rouze P."/>
            <person name="Ellis J.G."/>
            <person name="Dodds P.N."/>
            <person name="Schein J.E."/>
            <person name="Zhong S."/>
            <person name="Hamelin R.C."/>
            <person name="Grigoriev I.V."/>
            <person name="Szabo L.J."/>
            <person name="Martin F."/>
        </authorList>
    </citation>
    <scope>NUCLEOTIDE SEQUENCE [LARGE SCALE GENOMIC DNA]</scope>
    <source>
        <strain evidence="2">98AG31 / pathotype 3-4-7</strain>
    </source>
</reference>
<name>F4SA75_MELLP</name>
<dbReference type="Proteomes" id="UP000001072">
    <property type="component" value="Unassembled WGS sequence"/>
</dbReference>
<protein>
    <submittedName>
        <fullName evidence="1">Uncharacterized protein</fullName>
    </submittedName>
</protein>
<evidence type="ECO:0000313" key="1">
    <source>
        <dbReference type="EMBL" id="EGF98405.1"/>
    </source>
</evidence>
<dbReference type="HOGENOM" id="CLU_097631_0_0_1"/>
<dbReference type="RefSeq" id="XP_007418299.1">
    <property type="nucleotide sequence ID" value="XM_007418237.1"/>
</dbReference>
<dbReference type="VEuPathDB" id="FungiDB:MELLADRAFT_95677"/>
<dbReference type="AlphaFoldDB" id="F4SA75"/>
<gene>
    <name evidence="1" type="ORF">MELLADRAFT_95677</name>
</gene>
<dbReference type="InParanoid" id="F4SA75"/>
<dbReference type="KEGG" id="mlr:MELLADRAFT_95677"/>
<organism evidence="2">
    <name type="scientific">Melampsora larici-populina (strain 98AG31 / pathotype 3-4-7)</name>
    <name type="common">Poplar leaf rust fungus</name>
    <dbReference type="NCBI Taxonomy" id="747676"/>
    <lineage>
        <taxon>Eukaryota</taxon>
        <taxon>Fungi</taxon>
        <taxon>Dikarya</taxon>
        <taxon>Basidiomycota</taxon>
        <taxon>Pucciniomycotina</taxon>
        <taxon>Pucciniomycetes</taxon>
        <taxon>Pucciniales</taxon>
        <taxon>Melampsoraceae</taxon>
        <taxon>Melampsora</taxon>
    </lineage>
</organism>
<keyword evidence="2" id="KW-1185">Reference proteome</keyword>
<dbReference type="EMBL" id="GL883176">
    <property type="protein sequence ID" value="EGF98405.1"/>
    <property type="molecule type" value="Genomic_DNA"/>
</dbReference>
<evidence type="ECO:0000313" key="2">
    <source>
        <dbReference type="Proteomes" id="UP000001072"/>
    </source>
</evidence>